<protein>
    <submittedName>
        <fullName evidence="1">Uncharacterized protein</fullName>
    </submittedName>
</protein>
<reference evidence="2" key="1">
    <citation type="journal article" date="2019" name="Int. J. Syst. Evol. Microbiol.">
        <title>The Global Catalogue of Microorganisms (GCM) 10K type strain sequencing project: providing services to taxonomists for standard genome sequencing and annotation.</title>
        <authorList>
            <consortium name="The Broad Institute Genomics Platform"/>
            <consortium name="The Broad Institute Genome Sequencing Center for Infectious Disease"/>
            <person name="Wu L."/>
            <person name="Ma J."/>
        </authorList>
    </citation>
    <scope>NUCLEOTIDE SEQUENCE [LARGE SCALE GENOMIC DNA]</scope>
    <source>
        <strain evidence="2">NBRC 108894</strain>
    </source>
</reference>
<name>A0ABQ6JZR1_9MICO</name>
<evidence type="ECO:0000313" key="2">
    <source>
        <dbReference type="Proteomes" id="UP001157034"/>
    </source>
</evidence>
<organism evidence="1 2">
    <name type="scientific">Pseudolysinimonas kribbensis</name>
    <dbReference type="NCBI Taxonomy" id="433641"/>
    <lineage>
        <taxon>Bacteria</taxon>
        <taxon>Bacillati</taxon>
        <taxon>Actinomycetota</taxon>
        <taxon>Actinomycetes</taxon>
        <taxon>Micrococcales</taxon>
        <taxon>Microbacteriaceae</taxon>
        <taxon>Pseudolysinimonas</taxon>
    </lineage>
</organism>
<sequence length="114" mass="12317">MTFLHALRAHPRPQLSFARKALNTSTERIETVTNSPDATMVDATEAMIEAADSWLTPLDAPAVAQLRILARQLDTEATAALATSYGTAYRALIRRAPLPAGGDELEALLREATD</sequence>
<dbReference type="Proteomes" id="UP001157034">
    <property type="component" value="Unassembled WGS sequence"/>
</dbReference>
<gene>
    <name evidence="1" type="ORF">GCM10025881_06490</name>
</gene>
<proteinExistence type="predicted"/>
<keyword evidence="2" id="KW-1185">Reference proteome</keyword>
<dbReference type="EMBL" id="BSVB01000001">
    <property type="protein sequence ID" value="GMA93825.1"/>
    <property type="molecule type" value="Genomic_DNA"/>
</dbReference>
<accession>A0ABQ6JZR1</accession>
<evidence type="ECO:0000313" key="1">
    <source>
        <dbReference type="EMBL" id="GMA93825.1"/>
    </source>
</evidence>
<comment type="caution">
    <text evidence="1">The sequence shown here is derived from an EMBL/GenBank/DDBJ whole genome shotgun (WGS) entry which is preliminary data.</text>
</comment>